<evidence type="ECO:0000313" key="1">
    <source>
        <dbReference type="EMBL" id="KAK9110274.1"/>
    </source>
</evidence>
<reference evidence="1 2" key="1">
    <citation type="submission" date="2024-01" db="EMBL/GenBank/DDBJ databases">
        <title>Genome assemblies of Stephania.</title>
        <authorList>
            <person name="Yang L."/>
        </authorList>
    </citation>
    <scope>NUCLEOTIDE SEQUENCE [LARGE SCALE GENOMIC DNA]</scope>
    <source>
        <strain evidence="1">QJT</strain>
        <tissue evidence="1">Leaf</tissue>
    </source>
</reference>
<dbReference type="AlphaFoldDB" id="A0AAP0NL08"/>
<evidence type="ECO:0000313" key="2">
    <source>
        <dbReference type="Proteomes" id="UP001417504"/>
    </source>
</evidence>
<dbReference type="Proteomes" id="UP001417504">
    <property type="component" value="Unassembled WGS sequence"/>
</dbReference>
<dbReference type="EMBL" id="JBBNAE010000007">
    <property type="protein sequence ID" value="KAK9110274.1"/>
    <property type="molecule type" value="Genomic_DNA"/>
</dbReference>
<comment type="caution">
    <text evidence="1">The sequence shown here is derived from an EMBL/GenBank/DDBJ whole genome shotgun (WGS) entry which is preliminary data.</text>
</comment>
<sequence>MRSFHQFFVLEELVERIICCVCKKWYKWQGNCLKAYDMEKSGVWIGLNVSLPSGDLSSISLLSCQGKLFLVGKTEDDYLAETNMENLRKLHGDKRVAGLLTMSSSVSELYM</sequence>
<name>A0AAP0NL08_9MAGN</name>
<gene>
    <name evidence="1" type="ORF">Sjap_018334</name>
</gene>
<organism evidence="1 2">
    <name type="scientific">Stephania japonica</name>
    <dbReference type="NCBI Taxonomy" id="461633"/>
    <lineage>
        <taxon>Eukaryota</taxon>
        <taxon>Viridiplantae</taxon>
        <taxon>Streptophyta</taxon>
        <taxon>Embryophyta</taxon>
        <taxon>Tracheophyta</taxon>
        <taxon>Spermatophyta</taxon>
        <taxon>Magnoliopsida</taxon>
        <taxon>Ranunculales</taxon>
        <taxon>Menispermaceae</taxon>
        <taxon>Menispermoideae</taxon>
        <taxon>Cissampelideae</taxon>
        <taxon>Stephania</taxon>
    </lineage>
</organism>
<proteinExistence type="predicted"/>
<accession>A0AAP0NL08</accession>
<protein>
    <submittedName>
        <fullName evidence="1">Uncharacterized protein</fullName>
    </submittedName>
</protein>
<keyword evidence="2" id="KW-1185">Reference proteome</keyword>